<feature type="domain" description="Polysaccharide pyruvyl transferase" evidence="1">
    <location>
        <begin position="66"/>
        <end position="205"/>
    </location>
</feature>
<keyword evidence="2" id="KW-0670">Pyruvate</keyword>
<dbReference type="Pfam" id="PF04230">
    <property type="entry name" value="PS_pyruv_trans"/>
    <property type="match status" value="1"/>
</dbReference>
<evidence type="ECO:0000259" key="1">
    <source>
        <dbReference type="Pfam" id="PF04230"/>
    </source>
</evidence>
<dbReference type="GO" id="GO:0016740">
    <property type="term" value="F:transferase activity"/>
    <property type="evidence" value="ECO:0007669"/>
    <property type="project" value="UniProtKB-KW"/>
</dbReference>
<sequence>MIILLFAIRDNITYMKLYYYKSPTGNFGDDLNAWLWEELLPGYFKYENGIIFSGIGTIISADMPTSSKTVIFGSGVGYGYPPMNFGDNRWDVRFVRGPLSAKVLSLPANKYITDSAILVSKIEGFEPLPENERSGIIFVPHHHALHTGQWHEVCKSVGIEFIDPTQDSKYVIQKIRKSKLVLADAMHAAIIADSLRVPWIPLVTSNQINTFKWIDWTLSVKLEYSPSYIGPSSMRECLRNKFLHLYGESFYIKSLNADDSINCFYKQRDILSNKWWPIYSKIIRRCVYTAPNLLLKKIEQFSSPRWDEKYISLAKKKILDAMKRAPMLSSDDVYQSNLNKILNEVECVRKMYK</sequence>
<reference evidence="2" key="1">
    <citation type="journal article" date="2016" name="PLoS ONE">
        <title>Comparison of O-Antigen Gene Clusters of All O-Serogroups of Escherichia coli and Proposal for Adopting a New Nomenclature for O-Typing.</title>
        <authorList>
            <person name="DebRoy C."/>
            <person name="Fratamico P.M."/>
            <person name="Yan X."/>
            <person name="Baranzoni G."/>
            <person name="Liu Y."/>
            <person name="Needleman D.S."/>
            <person name="Tebbs R."/>
            <person name="O'Connell C.D."/>
            <person name="Allred A."/>
            <person name="Swimley M."/>
            <person name="Mwangi M."/>
            <person name="Kapur V."/>
            <person name="Raygoza Garay J.A."/>
            <person name="Roberts E.L."/>
            <person name="Katani R."/>
        </authorList>
    </citation>
    <scope>NUCLEOTIDE SEQUENCE</scope>
    <source>
        <strain evidence="2">1624-56</strain>
    </source>
</reference>
<dbReference type="AlphaFoldDB" id="A0A0B4N396"/>
<evidence type="ECO:0000313" key="2">
    <source>
        <dbReference type="EMBL" id="AIG62458.1"/>
    </source>
</evidence>
<gene>
    <name evidence="2" type="primary">pssM</name>
</gene>
<dbReference type="InterPro" id="IPR007345">
    <property type="entry name" value="Polysacch_pyruvyl_Trfase"/>
</dbReference>
<protein>
    <submittedName>
        <fullName evidence="2">Exopolysaccharide glucosyl ketal-pyruvate-transferase</fullName>
    </submittedName>
</protein>
<accession>A0A0B4N396</accession>
<proteinExistence type="predicted"/>
<dbReference type="EMBL" id="KJ755550">
    <property type="protein sequence ID" value="AIG62458.1"/>
    <property type="molecule type" value="Genomic_DNA"/>
</dbReference>
<keyword evidence="2" id="KW-0808">Transferase</keyword>
<organism evidence="2">
    <name type="scientific">Escherichia coli</name>
    <dbReference type="NCBI Taxonomy" id="562"/>
    <lineage>
        <taxon>Bacteria</taxon>
        <taxon>Pseudomonadati</taxon>
        <taxon>Pseudomonadota</taxon>
        <taxon>Gammaproteobacteria</taxon>
        <taxon>Enterobacterales</taxon>
        <taxon>Enterobacteriaceae</taxon>
        <taxon>Escherichia</taxon>
    </lineage>
</organism>
<name>A0A0B4N396_ECOLX</name>